<dbReference type="OrthoDB" id="9932097at2"/>
<dbReference type="PATRIC" id="fig|1225564.3.peg.6406"/>
<evidence type="ECO:0000256" key="1">
    <source>
        <dbReference type="SAM" id="SignalP"/>
    </source>
</evidence>
<organism evidence="2 3">
    <name type="scientific">Microvirga vignae</name>
    <dbReference type="NCBI Taxonomy" id="1225564"/>
    <lineage>
        <taxon>Bacteria</taxon>
        <taxon>Pseudomonadati</taxon>
        <taxon>Pseudomonadota</taxon>
        <taxon>Alphaproteobacteria</taxon>
        <taxon>Hyphomicrobiales</taxon>
        <taxon>Methylobacteriaceae</taxon>
        <taxon>Microvirga</taxon>
    </lineage>
</organism>
<dbReference type="AlphaFoldDB" id="A0A0H1R6E7"/>
<dbReference type="Proteomes" id="UP000035489">
    <property type="component" value="Unassembled WGS sequence"/>
</dbReference>
<keyword evidence="3" id="KW-1185">Reference proteome</keyword>
<name>A0A0H1R6E7_9HYPH</name>
<dbReference type="RefSeq" id="WP_150117732.1">
    <property type="nucleotide sequence ID" value="NZ_LCYG01000074.1"/>
</dbReference>
<keyword evidence="1" id="KW-0732">Signal</keyword>
<protein>
    <submittedName>
        <fullName evidence="2">Uncharacterized protein</fullName>
    </submittedName>
</protein>
<reference evidence="2 3" key="1">
    <citation type="submission" date="2015-05" db="EMBL/GenBank/DDBJ databases">
        <title>Draft genome sequence of Microvirga vignae strain BR3299, a novel nitrogen fixing bacteria isolated from Brazil semi-aired region.</title>
        <authorList>
            <person name="Zilli J.E."/>
            <person name="Passos S.R."/>
            <person name="Leite J."/>
            <person name="Baldani J.I."/>
            <person name="Xavier G.R."/>
            <person name="Rumjaneck N.G."/>
            <person name="Simoes-Araujo J.L."/>
        </authorList>
    </citation>
    <scope>NUCLEOTIDE SEQUENCE [LARGE SCALE GENOMIC DNA]</scope>
    <source>
        <strain evidence="2 3">BR3299</strain>
    </source>
</reference>
<accession>A0A0H1R6E7</accession>
<dbReference type="EMBL" id="LCYG01000074">
    <property type="protein sequence ID" value="KLK90619.1"/>
    <property type="molecule type" value="Genomic_DNA"/>
</dbReference>
<feature type="signal peptide" evidence="1">
    <location>
        <begin position="1"/>
        <end position="19"/>
    </location>
</feature>
<evidence type="ECO:0000313" key="3">
    <source>
        <dbReference type="Proteomes" id="UP000035489"/>
    </source>
</evidence>
<proteinExistence type="predicted"/>
<comment type="caution">
    <text evidence="2">The sequence shown here is derived from an EMBL/GenBank/DDBJ whole genome shotgun (WGS) entry which is preliminary data.</text>
</comment>
<sequence length="91" mass="9410">MKTKIIPALTLVLASPSVAQVTPADPGNMRCADFVKAAKSSSGGAFAGISTGSEEADAEVAKINQAVAKVCTQSPKITVREAFQQALIEFE</sequence>
<feature type="chain" id="PRO_5005199628" evidence="1">
    <location>
        <begin position="20"/>
        <end position="91"/>
    </location>
</feature>
<evidence type="ECO:0000313" key="2">
    <source>
        <dbReference type="EMBL" id="KLK90619.1"/>
    </source>
</evidence>
<gene>
    <name evidence="2" type="ORF">AA309_24580</name>
</gene>